<gene>
    <name evidence="1" type="ORF">OCTVUL_1B016792</name>
</gene>
<proteinExistence type="predicted"/>
<dbReference type="AlphaFoldDB" id="A0AA36FB19"/>
<dbReference type="EMBL" id="OX597827">
    <property type="protein sequence ID" value="CAI9732471.1"/>
    <property type="molecule type" value="Genomic_DNA"/>
</dbReference>
<reference evidence="1" key="1">
    <citation type="submission" date="2023-08" db="EMBL/GenBank/DDBJ databases">
        <authorList>
            <person name="Alioto T."/>
            <person name="Alioto T."/>
            <person name="Gomez Garrido J."/>
        </authorList>
    </citation>
    <scope>NUCLEOTIDE SEQUENCE</scope>
</reference>
<sequence length="85" mass="10366">MPNYIINTFHSNNTVIIADLYLLLPYYRTFEYNNQTYQTYINLETTRHSITVPRPIEGFPHQVFHVFPRPNYQNSRQKCQEFFFL</sequence>
<organism evidence="1 2">
    <name type="scientific">Octopus vulgaris</name>
    <name type="common">Common octopus</name>
    <dbReference type="NCBI Taxonomy" id="6645"/>
    <lineage>
        <taxon>Eukaryota</taxon>
        <taxon>Metazoa</taxon>
        <taxon>Spiralia</taxon>
        <taxon>Lophotrochozoa</taxon>
        <taxon>Mollusca</taxon>
        <taxon>Cephalopoda</taxon>
        <taxon>Coleoidea</taxon>
        <taxon>Octopodiformes</taxon>
        <taxon>Octopoda</taxon>
        <taxon>Incirrata</taxon>
        <taxon>Octopodidae</taxon>
        <taxon>Octopus</taxon>
    </lineage>
</organism>
<name>A0AA36FB19_OCTVU</name>
<evidence type="ECO:0000313" key="1">
    <source>
        <dbReference type="EMBL" id="CAI9732471.1"/>
    </source>
</evidence>
<keyword evidence="2" id="KW-1185">Reference proteome</keyword>
<evidence type="ECO:0000313" key="2">
    <source>
        <dbReference type="Proteomes" id="UP001162480"/>
    </source>
</evidence>
<protein>
    <submittedName>
        <fullName evidence="1">Uncharacterized protein</fullName>
    </submittedName>
</protein>
<dbReference type="Proteomes" id="UP001162480">
    <property type="component" value="Chromosome 14"/>
</dbReference>
<accession>A0AA36FB19</accession>